<keyword evidence="5 12" id="KW-0328">Glycosyltransferase</keyword>
<proteinExistence type="inferred from homology"/>
<dbReference type="EMBL" id="CAJEWB010000013">
    <property type="protein sequence ID" value="CAD2079603.1"/>
    <property type="molecule type" value="Genomic_DNA"/>
</dbReference>
<reference evidence="14 15" key="1">
    <citation type="submission" date="2020-07" db="EMBL/GenBank/DDBJ databases">
        <authorList>
            <person name="Criscuolo A."/>
        </authorList>
    </citation>
    <scope>NUCLEOTIDE SEQUENCE [LARGE SCALE GENOMIC DNA]</scope>
    <source>
        <strain evidence="14">CIP107946</strain>
    </source>
</reference>
<keyword evidence="8 12" id="KW-1133">Transmembrane helix</keyword>
<dbReference type="PANTHER" id="PTHR43630:SF1">
    <property type="entry name" value="POLY-BETA-1,6-N-ACETYL-D-GLUCOSAMINE SYNTHASE"/>
    <property type="match status" value="1"/>
</dbReference>
<keyword evidence="6 12" id="KW-0808">Transferase</keyword>
<dbReference type="Gene3D" id="3.90.550.10">
    <property type="entry name" value="Spore Coat Polysaccharide Biosynthesis Protein SpsA, Chain A"/>
    <property type="match status" value="1"/>
</dbReference>
<dbReference type="InterPro" id="IPR029044">
    <property type="entry name" value="Nucleotide-diphossugar_trans"/>
</dbReference>
<feature type="transmembrane region" description="Helical" evidence="12">
    <location>
        <begin position="292"/>
        <end position="318"/>
    </location>
</feature>
<evidence type="ECO:0000256" key="1">
    <source>
        <dbReference type="ARBA" id="ARBA00004651"/>
    </source>
</evidence>
<dbReference type="EC" id="2.4.1.-" evidence="12"/>
<accession>A0A6V7RMI8</accession>
<evidence type="ECO:0000256" key="2">
    <source>
        <dbReference type="ARBA" id="ARBA00006739"/>
    </source>
</evidence>
<dbReference type="CDD" id="cd06423">
    <property type="entry name" value="CESA_like"/>
    <property type="match status" value="1"/>
</dbReference>
<feature type="transmembrane region" description="Helical" evidence="12">
    <location>
        <begin position="12"/>
        <end position="33"/>
    </location>
</feature>
<evidence type="ECO:0000256" key="7">
    <source>
        <dbReference type="ARBA" id="ARBA00022692"/>
    </source>
</evidence>
<evidence type="ECO:0000256" key="11">
    <source>
        <dbReference type="NCBIfam" id="TIGR03937"/>
    </source>
</evidence>
<keyword evidence="4 12" id="KW-1003">Cell membrane</keyword>
<evidence type="ECO:0000256" key="4">
    <source>
        <dbReference type="ARBA" id="ARBA00022475"/>
    </source>
</evidence>
<comment type="subcellular location">
    <subcellularLocation>
        <location evidence="1 12">Cell membrane</location>
        <topology evidence="1 12">Multi-pass membrane protein</topology>
    </subcellularLocation>
</comment>
<dbReference type="GO" id="GO:0005886">
    <property type="term" value="C:plasma membrane"/>
    <property type="evidence" value="ECO:0007669"/>
    <property type="project" value="UniProtKB-SubCell"/>
</dbReference>
<comment type="similarity">
    <text evidence="2 12">Belongs to the glycosyltransferase 2 family.</text>
</comment>
<evidence type="ECO:0000256" key="6">
    <source>
        <dbReference type="ARBA" id="ARBA00022679"/>
    </source>
</evidence>
<evidence type="ECO:0000313" key="14">
    <source>
        <dbReference type="EMBL" id="CAD2079603.1"/>
    </source>
</evidence>
<evidence type="ECO:0000256" key="9">
    <source>
        <dbReference type="ARBA" id="ARBA00023136"/>
    </source>
</evidence>
<evidence type="ECO:0000256" key="3">
    <source>
        <dbReference type="ARBA" id="ARBA00017381"/>
    </source>
</evidence>
<feature type="transmembrane region" description="Helical" evidence="12">
    <location>
        <begin position="364"/>
        <end position="381"/>
    </location>
</feature>
<dbReference type="PANTHER" id="PTHR43630">
    <property type="entry name" value="POLY-BETA-1,6-N-ACETYL-D-GLUCOSAMINE SYNTHASE"/>
    <property type="match status" value="1"/>
</dbReference>
<name>A0A6V7RMI8_9BACL</name>
<dbReference type="SUPFAM" id="SSF53448">
    <property type="entry name" value="Nucleotide-diphospho-sugar transferases"/>
    <property type="match status" value="1"/>
</dbReference>
<sequence length="414" mass="48474">MKVFINFLSTFLIAYPIMMSLVWIVGAILYYLLVERKFNKEPQTKDVFEGISFLIPCYNEAETIEETLTNVLNLSYPKKEIILINDGSSDDTVKKVTALKELYDFKFIDLKENRGKANALNTAVKEAQYDFVMGIDADTIIEDDAPYFMIENFRKAPRLGAVTGNPRIRNKSSIFGKIQTVEYASIIGSIKRAQTMNGYVNTISGVFTLFRKSALKEVGYWDNDMITEDIAVSWKFHMNRFEILYEPRALCWMLVPETFSGIWKQRLRWAQGGHEVVLREFKHMFKKKSLPLWLLYLEQFLSIFWVYSVLFLLVFTVINIDFLDYYFYAYNFNILLLGSIILTTVNIFQFTVSLIIDSRYEKKNILYLFFLCWYPTFYWLINACVAVCAFPKALRRKKGEFATWLSPDRGNIQR</sequence>
<keyword evidence="7 12" id="KW-0812">Transmembrane</keyword>
<evidence type="ECO:0000259" key="13">
    <source>
        <dbReference type="Pfam" id="PF00535"/>
    </source>
</evidence>
<feature type="domain" description="Glycosyltransferase 2-like" evidence="13">
    <location>
        <begin position="52"/>
        <end position="218"/>
    </location>
</feature>
<dbReference type="Proteomes" id="UP000588186">
    <property type="component" value="Unassembled WGS sequence"/>
</dbReference>
<evidence type="ECO:0000256" key="12">
    <source>
        <dbReference type="RuleBase" id="RU364028"/>
    </source>
</evidence>
<dbReference type="NCBIfam" id="TIGR03937">
    <property type="entry name" value="PgaC_IcaA"/>
    <property type="match status" value="1"/>
</dbReference>
<protein>
    <recommendedName>
        <fullName evidence="3 11">Poly-beta-1,6-N-acetyl-D-glucosamine synthase</fullName>
        <shortName evidence="12">Poly-beta-1,6-GlcNAc synthase</shortName>
        <ecNumber evidence="12">2.4.1.-</ecNumber>
    </recommendedName>
</protein>
<keyword evidence="15" id="KW-1185">Reference proteome</keyword>
<keyword evidence="9 12" id="KW-0472">Membrane</keyword>
<feature type="transmembrane region" description="Helical" evidence="12">
    <location>
        <begin position="330"/>
        <end position="352"/>
    </location>
</feature>
<evidence type="ECO:0000256" key="10">
    <source>
        <dbReference type="ARBA" id="ARBA00024738"/>
    </source>
</evidence>
<dbReference type="AlphaFoldDB" id="A0A6V7RMI8"/>
<dbReference type="InterPro" id="IPR001173">
    <property type="entry name" value="Glyco_trans_2-like"/>
</dbReference>
<gene>
    <name evidence="14" type="primary">icaA</name>
    <name evidence="14" type="ORF">JEOPIN946_01598</name>
</gene>
<organism evidence="14 15">
    <name type="scientific">Phocicoccus pinnipedialis</name>
    <dbReference type="NCBI Taxonomy" id="110845"/>
    <lineage>
        <taxon>Bacteria</taxon>
        <taxon>Bacillati</taxon>
        <taxon>Bacillota</taxon>
        <taxon>Bacilli</taxon>
        <taxon>Bacillales</taxon>
        <taxon>Salinicoccaceae</taxon>
        <taxon>Phocicoccus</taxon>
    </lineage>
</organism>
<dbReference type="Pfam" id="PF00535">
    <property type="entry name" value="Glycos_transf_2"/>
    <property type="match status" value="1"/>
</dbReference>
<evidence type="ECO:0000256" key="5">
    <source>
        <dbReference type="ARBA" id="ARBA00022676"/>
    </source>
</evidence>
<evidence type="ECO:0000313" key="15">
    <source>
        <dbReference type="Proteomes" id="UP000588186"/>
    </source>
</evidence>
<dbReference type="InterPro" id="IPR023853">
    <property type="entry name" value="PGA_PgaC/IcaA"/>
</dbReference>
<dbReference type="RefSeq" id="WP_235963147.1">
    <property type="nucleotide sequence ID" value="NZ_CAJEWB010000013.1"/>
</dbReference>
<comment type="function">
    <text evidence="10">N-acetylglucosaminyltransferase that catalyzes the polymerization of single monomer units of UDP-N-acetylglucosamine to produce the linear homomer poly-beta-1,6-N-acetyl-D-glucosamine (PNAG, also referred to as PIA), a biofilm adhesin polysaccharide. Requires IcaD for full activity.</text>
</comment>
<dbReference type="GO" id="GO:0008375">
    <property type="term" value="F:acetylglucosaminyltransferase activity"/>
    <property type="evidence" value="ECO:0007669"/>
    <property type="project" value="UniProtKB-UniRule"/>
</dbReference>
<evidence type="ECO:0000256" key="8">
    <source>
        <dbReference type="ARBA" id="ARBA00022989"/>
    </source>
</evidence>
<comment type="caution">
    <text evidence="14">The sequence shown here is derived from an EMBL/GenBank/DDBJ whole genome shotgun (WGS) entry which is preliminary data.</text>
</comment>
<dbReference type="GO" id="GO:0043708">
    <property type="term" value="P:cell adhesion involved in biofilm formation"/>
    <property type="evidence" value="ECO:0007669"/>
    <property type="project" value="InterPro"/>
</dbReference>